<evidence type="ECO:0000313" key="18">
    <source>
        <dbReference type="Proteomes" id="UP000183954"/>
    </source>
</evidence>
<reference evidence="18" key="1">
    <citation type="submission" date="2016-11" db="EMBL/GenBank/DDBJ databases">
        <authorList>
            <person name="Varghese N."/>
            <person name="Submissions S."/>
        </authorList>
    </citation>
    <scope>NUCLEOTIDE SEQUENCE [LARGE SCALE GENOMIC DNA]</scope>
    <source>
        <strain evidence="18">DSM 15449</strain>
    </source>
</reference>
<evidence type="ECO:0000313" key="17">
    <source>
        <dbReference type="EMBL" id="SHI36695.1"/>
    </source>
</evidence>
<dbReference type="Pfam" id="PF00672">
    <property type="entry name" value="HAMP"/>
    <property type="match status" value="1"/>
</dbReference>
<dbReference type="STRING" id="1121420.SAMN02746098_03968"/>
<keyword evidence="6" id="KW-0808">Transferase</keyword>
<evidence type="ECO:0000256" key="6">
    <source>
        <dbReference type="ARBA" id="ARBA00022679"/>
    </source>
</evidence>
<evidence type="ECO:0000256" key="9">
    <source>
        <dbReference type="ARBA" id="ARBA00022777"/>
    </source>
</evidence>
<evidence type="ECO:0000256" key="13">
    <source>
        <dbReference type="ARBA" id="ARBA00023136"/>
    </source>
</evidence>
<feature type="transmembrane region" description="Helical" evidence="14">
    <location>
        <begin position="12"/>
        <end position="33"/>
    </location>
</feature>
<dbReference type="Gene3D" id="6.10.340.10">
    <property type="match status" value="1"/>
</dbReference>
<dbReference type="SMART" id="SM00304">
    <property type="entry name" value="HAMP"/>
    <property type="match status" value="1"/>
</dbReference>
<organism evidence="17 18">
    <name type="scientific">Desulfosporosinus lacus DSM 15449</name>
    <dbReference type="NCBI Taxonomy" id="1121420"/>
    <lineage>
        <taxon>Bacteria</taxon>
        <taxon>Bacillati</taxon>
        <taxon>Bacillota</taxon>
        <taxon>Clostridia</taxon>
        <taxon>Eubacteriales</taxon>
        <taxon>Desulfitobacteriaceae</taxon>
        <taxon>Desulfosporosinus</taxon>
    </lineage>
</organism>
<dbReference type="EC" id="2.7.13.3" evidence="3"/>
<dbReference type="InterPro" id="IPR036890">
    <property type="entry name" value="HATPase_C_sf"/>
</dbReference>
<dbReference type="SUPFAM" id="SSF55874">
    <property type="entry name" value="ATPase domain of HSP90 chaperone/DNA topoisomerase II/histidine kinase"/>
    <property type="match status" value="1"/>
</dbReference>
<evidence type="ECO:0000256" key="1">
    <source>
        <dbReference type="ARBA" id="ARBA00000085"/>
    </source>
</evidence>
<keyword evidence="12" id="KW-0902">Two-component regulatory system</keyword>
<dbReference type="GO" id="GO:0005886">
    <property type="term" value="C:plasma membrane"/>
    <property type="evidence" value="ECO:0007669"/>
    <property type="project" value="UniProtKB-SubCell"/>
</dbReference>
<dbReference type="AlphaFoldDB" id="A0A1M6AJS1"/>
<evidence type="ECO:0000256" key="5">
    <source>
        <dbReference type="ARBA" id="ARBA00022553"/>
    </source>
</evidence>
<keyword evidence="5" id="KW-0597">Phosphoprotein</keyword>
<dbReference type="PANTHER" id="PTHR45528:SF1">
    <property type="entry name" value="SENSOR HISTIDINE KINASE CPXA"/>
    <property type="match status" value="1"/>
</dbReference>
<dbReference type="Pfam" id="PF00512">
    <property type="entry name" value="HisKA"/>
    <property type="match status" value="1"/>
</dbReference>
<keyword evidence="10" id="KW-0067">ATP-binding</keyword>
<dbReference type="SUPFAM" id="SSF158472">
    <property type="entry name" value="HAMP domain-like"/>
    <property type="match status" value="1"/>
</dbReference>
<dbReference type="InterPro" id="IPR005467">
    <property type="entry name" value="His_kinase_dom"/>
</dbReference>
<comment type="subcellular location">
    <subcellularLocation>
        <location evidence="2">Cell membrane</location>
        <topology evidence="2">Multi-pass membrane protein</topology>
    </subcellularLocation>
</comment>
<dbReference type="Gene3D" id="1.10.287.130">
    <property type="match status" value="1"/>
</dbReference>
<evidence type="ECO:0000259" key="15">
    <source>
        <dbReference type="PROSITE" id="PS50109"/>
    </source>
</evidence>
<dbReference type="Gene3D" id="3.30.565.10">
    <property type="entry name" value="Histidine kinase-like ATPase, C-terminal domain"/>
    <property type="match status" value="1"/>
</dbReference>
<keyword evidence="4" id="KW-1003">Cell membrane</keyword>
<protein>
    <recommendedName>
        <fullName evidence="3">histidine kinase</fullName>
        <ecNumber evidence="3">2.7.13.3</ecNumber>
    </recommendedName>
</protein>
<dbReference type="CDD" id="cd00082">
    <property type="entry name" value="HisKA"/>
    <property type="match status" value="1"/>
</dbReference>
<keyword evidence="13 14" id="KW-0472">Membrane</keyword>
<evidence type="ECO:0000256" key="10">
    <source>
        <dbReference type="ARBA" id="ARBA00022840"/>
    </source>
</evidence>
<name>A0A1M6AJS1_9FIRM</name>
<keyword evidence="18" id="KW-1185">Reference proteome</keyword>
<dbReference type="EMBL" id="FQXJ01000017">
    <property type="protein sequence ID" value="SHI36695.1"/>
    <property type="molecule type" value="Genomic_DNA"/>
</dbReference>
<dbReference type="CDD" id="cd06225">
    <property type="entry name" value="HAMP"/>
    <property type="match status" value="1"/>
</dbReference>
<evidence type="ECO:0000256" key="2">
    <source>
        <dbReference type="ARBA" id="ARBA00004651"/>
    </source>
</evidence>
<feature type="transmembrane region" description="Helical" evidence="14">
    <location>
        <begin position="163"/>
        <end position="185"/>
    </location>
</feature>
<comment type="catalytic activity">
    <reaction evidence="1">
        <text>ATP + protein L-histidine = ADP + protein N-phospho-L-histidine.</text>
        <dbReference type="EC" id="2.7.13.3"/>
    </reaction>
</comment>
<dbReference type="InterPro" id="IPR036097">
    <property type="entry name" value="HisK_dim/P_sf"/>
</dbReference>
<evidence type="ECO:0000256" key="7">
    <source>
        <dbReference type="ARBA" id="ARBA00022692"/>
    </source>
</evidence>
<dbReference type="InterPro" id="IPR003660">
    <property type="entry name" value="HAMP_dom"/>
</dbReference>
<evidence type="ECO:0000256" key="3">
    <source>
        <dbReference type="ARBA" id="ARBA00012438"/>
    </source>
</evidence>
<evidence type="ECO:0000256" key="14">
    <source>
        <dbReference type="SAM" id="Phobius"/>
    </source>
</evidence>
<dbReference type="RefSeq" id="WP_073031545.1">
    <property type="nucleotide sequence ID" value="NZ_FQXJ01000017.1"/>
</dbReference>
<dbReference type="CDD" id="cd00075">
    <property type="entry name" value="HATPase"/>
    <property type="match status" value="1"/>
</dbReference>
<dbReference type="GO" id="GO:0005524">
    <property type="term" value="F:ATP binding"/>
    <property type="evidence" value="ECO:0007669"/>
    <property type="project" value="UniProtKB-KW"/>
</dbReference>
<dbReference type="Pfam" id="PF02518">
    <property type="entry name" value="HATPase_c"/>
    <property type="match status" value="1"/>
</dbReference>
<dbReference type="PROSITE" id="PS50885">
    <property type="entry name" value="HAMP"/>
    <property type="match status" value="1"/>
</dbReference>
<evidence type="ECO:0000256" key="12">
    <source>
        <dbReference type="ARBA" id="ARBA00023012"/>
    </source>
</evidence>
<dbReference type="SMART" id="SM00387">
    <property type="entry name" value="HATPase_c"/>
    <property type="match status" value="1"/>
</dbReference>
<keyword evidence="8" id="KW-0547">Nucleotide-binding</keyword>
<dbReference type="SMART" id="SM00388">
    <property type="entry name" value="HisKA"/>
    <property type="match status" value="1"/>
</dbReference>
<evidence type="ECO:0000256" key="4">
    <source>
        <dbReference type="ARBA" id="ARBA00022475"/>
    </source>
</evidence>
<keyword evidence="7 14" id="KW-0812">Transmembrane</keyword>
<evidence type="ECO:0000259" key="16">
    <source>
        <dbReference type="PROSITE" id="PS50885"/>
    </source>
</evidence>
<evidence type="ECO:0000256" key="11">
    <source>
        <dbReference type="ARBA" id="ARBA00022989"/>
    </source>
</evidence>
<feature type="domain" description="HAMP" evidence="16">
    <location>
        <begin position="191"/>
        <end position="243"/>
    </location>
</feature>
<dbReference type="PROSITE" id="PS50109">
    <property type="entry name" value="HIS_KIN"/>
    <property type="match status" value="1"/>
</dbReference>
<dbReference type="InterPro" id="IPR004358">
    <property type="entry name" value="Sig_transdc_His_kin-like_C"/>
</dbReference>
<evidence type="ECO:0000256" key="8">
    <source>
        <dbReference type="ARBA" id="ARBA00022741"/>
    </source>
</evidence>
<sequence length="474" mass="53828">MKLKTRMILANASTVIIPTIITVLVALVAFFVFDKLFGSGISYEHQQKQSMIKVKLINETSTWKQTPEVLEEESYQKYLLEQLAEIHGELMLIKDDEVEFSSKKFSKIEVAKSLASGNIKGRNEPVVINDVSYTVFVTDLMYKEGSKGSLLLLVPVDRWETSFTGLIALVSITFIITFAITNIIISYQFSRSIINPLYTLQSAAAEIAKGNLDYSIVEEGDREIQELCRDLELMRIKLKESVHTQLKYEDNRKLLISSISHDLKTPVTSIKGYVEGILDGIASNPDKMERYLKTIALKAHQIDQMIDDLLLYAKLDLNQIPFDFERVDIAEYFQHCILENEPELESNKIVISFHNELNHKRNVLLDRERMKRVIMNILDNSRKYMCNDQGEINIFLRETVASIIVELRDNGSGINEGDLPHIFDRFYRADAARTKGSGLGLAIAKQIIEGHNGRVWAVSHGKEGTSIMISLSKS</sequence>
<gene>
    <name evidence="17" type="ORF">SAMN02746098_03968</name>
</gene>
<dbReference type="GO" id="GO:0000155">
    <property type="term" value="F:phosphorelay sensor kinase activity"/>
    <property type="evidence" value="ECO:0007669"/>
    <property type="project" value="InterPro"/>
</dbReference>
<dbReference type="OrthoDB" id="9780718at2"/>
<dbReference type="InterPro" id="IPR050398">
    <property type="entry name" value="HssS/ArlS-like"/>
</dbReference>
<accession>A0A1M6AJS1</accession>
<feature type="domain" description="Histidine kinase" evidence="15">
    <location>
        <begin position="258"/>
        <end position="474"/>
    </location>
</feature>
<proteinExistence type="predicted"/>
<dbReference type="PANTHER" id="PTHR45528">
    <property type="entry name" value="SENSOR HISTIDINE KINASE CPXA"/>
    <property type="match status" value="1"/>
</dbReference>
<keyword evidence="9 17" id="KW-0418">Kinase</keyword>
<dbReference type="SUPFAM" id="SSF47384">
    <property type="entry name" value="Homodimeric domain of signal transducing histidine kinase"/>
    <property type="match status" value="1"/>
</dbReference>
<dbReference type="InterPro" id="IPR003661">
    <property type="entry name" value="HisK_dim/P_dom"/>
</dbReference>
<dbReference type="PRINTS" id="PR00344">
    <property type="entry name" value="BCTRLSENSOR"/>
</dbReference>
<dbReference type="Proteomes" id="UP000183954">
    <property type="component" value="Unassembled WGS sequence"/>
</dbReference>
<dbReference type="InterPro" id="IPR003594">
    <property type="entry name" value="HATPase_dom"/>
</dbReference>
<keyword evidence="11 14" id="KW-1133">Transmembrane helix</keyword>
<dbReference type="FunFam" id="3.30.565.10:FF:000006">
    <property type="entry name" value="Sensor histidine kinase WalK"/>
    <property type="match status" value="1"/>
</dbReference>